<keyword evidence="1" id="KW-1133">Transmembrane helix</keyword>
<dbReference type="PANTHER" id="PTHR30590:SF3">
    <property type="entry name" value="HYPOTHETICAL MEMBRANE SPANNING PROTEIN"/>
    <property type="match status" value="1"/>
</dbReference>
<evidence type="ECO:0000259" key="2">
    <source>
        <dbReference type="Pfam" id="PF04235"/>
    </source>
</evidence>
<feature type="transmembrane region" description="Helical" evidence="1">
    <location>
        <begin position="63"/>
        <end position="86"/>
    </location>
</feature>
<dbReference type="RefSeq" id="WP_163607960.1">
    <property type="nucleotide sequence ID" value="NZ_JAABOO010000003.1"/>
</dbReference>
<dbReference type="Proteomes" id="UP000468581">
    <property type="component" value="Unassembled WGS sequence"/>
</dbReference>
<feature type="domain" description="DUF418" evidence="2">
    <location>
        <begin position="233"/>
        <end position="397"/>
    </location>
</feature>
<feature type="transmembrane region" description="Helical" evidence="1">
    <location>
        <begin position="144"/>
        <end position="160"/>
    </location>
</feature>
<dbReference type="InterPro" id="IPR007349">
    <property type="entry name" value="DUF418"/>
</dbReference>
<sequence>MTNPTSTVPVKAKKRIELLDIFRGFAVFGIFVVNIEIMNCLFINQDAFGAQWTSGIDKMAIRILQLFFYSKFFPIFSFLFGLGISMQALKQMEQNSFSSAFFIRRMAILFLFGLAHILFLWSGDVLHLYALLGLLTSLLIKRSNRFILITAVVLLLFPFYDRLMEFILNISQFNPMERLEAYTSEGIVTTIRNGSYLDGIHLRAIEYLSNVQLLFSHLMPVAFAMFLLGLYFGKNKIIYDINSFIHRIRKPVIIIAILSNVYRLLFLFVLVKNEELRSDETLMVFIYRLMFICDMLMGLFYLWLITWLFRYNFWKKLFNPLKYVGRMALTNYIMHSLIGLILFSSVGFKLYESLSPSETLTIAVATFVFQVIFSKLWLSYFNYGLLEWVWRCFSYKKLLPLKKKTAI</sequence>
<reference evidence="3 4" key="1">
    <citation type="submission" date="2020-01" db="EMBL/GenBank/DDBJ databases">
        <title>Leptobacterium flavescens.</title>
        <authorList>
            <person name="Wang G."/>
        </authorList>
    </citation>
    <scope>NUCLEOTIDE SEQUENCE [LARGE SCALE GENOMIC DNA]</scope>
    <source>
        <strain evidence="3 4">KCTC 22160</strain>
    </source>
</reference>
<dbReference type="AlphaFoldDB" id="A0A6P0URS5"/>
<dbReference type="Pfam" id="PF04235">
    <property type="entry name" value="DUF418"/>
    <property type="match status" value="1"/>
</dbReference>
<feature type="transmembrane region" description="Helical" evidence="1">
    <location>
        <begin position="21"/>
        <end position="42"/>
    </location>
</feature>
<feature type="transmembrane region" description="Helical" evidence="1">
    <location>
        <begin position="252"/>
        <end position="271"/>
    </location>
</feature>
<evidence type="ECO:0000313" key="4">
    <source>
        <dbReference type="Proteomes" id="UP000468581"/>
    </source>
</evidence>
<feature type="transmembrane region" description="Helical" evidence="1">
    <location>
        <begin position="283"/>
        <end position="309"/>
    </location>
</feature>
<accession>A0A6P0URS5</accession>
<evidence type="ECO:0000256" key="1">
    <source>
        <dbReference type="SAM" id="Phobius"/>
    </source>
</evidence>
<feature type="transmembrane region" description="Helical" evidence="1">
    <location>
        <begin position="329"/>
        <end position="348"/>
    </location>
</feature>
<comment type="caution">
    <text evidence="3">The sequence shown here is derived from an EMBL/GenBank/DDBJ whole genome shotgun (WGS) entry which is preliminary data.</text>
</comment>
<feature type="transmembrane region" description="Helical" evidence="1">
    <location>
        <begin position="106"/>
        <end position="132"/>
    </location>
</feature>
<feature type="transmembrane region" description="Helical" evidence="1">
    <location>
        <begin position="213"/>
        <end position="232"/>
    </location>
</feature>
<keyword evidence="1" id="KW-0472">Membrane</keyword>
<name>A0A6P0URS5_9FLAO</name>
<dbReference type="EMBL" id="JAABOO010000003">
    <property type="protein sequence ID" value="NER14678.1"/>
    <property type="molecule type" value="Genomic_DNA"/>
</dbReference>
<dbReference type="InterPro" id="IPR052529">
    <property type="entry name" value="Bact_Transport_Assoc"/>
</dbReference>
<feature type="transmembrane region" description="Helical" evidence="1">
    <location>
        <begin position="360"/>
        <end position="378"/>
    </location>
</feature>
<protein>
    <submittedName>
        <fullName evidence="3">DUF418 domain-containing protein</fullName>
    </submittedName>
</protein>
<gene>
    <name evidence="3" type="ORF">GWK08_14575</name>
</gene>
<organism evidence="3 4">
    <name type="scientific">Leptobacterium flavescens</name>
    <dbReference type="NCBI Taxonomy" id="472055"/>
    <lineage>
        <taxon>Bacteria</taxon>
        <taxon>Pseudomonadati</taxon>
        <taxon>Bacteroidota</taxon>
        <taxon>Flavobacteriia</taxon>
        <taxon>Flavobacteriales</taxon>
        <taxon>Flavobacteriaceae</taxon>
        <taxon>Leptobacterium</taxon>
    </lineage>
</organism>
<dbReference type="PANTHER" id="PTHR30590">
    <property type="entry name" value="INNER MEMBRANE PROTEIN"/>
    <property type="match status" value="1"/>
</dbReference>
<proteinExistence type="predicted"/>
<evidence type="ECO:0000313" key="3">
    <source>
        <dbReference type="EMBL" id="NER14678.1"/>
    </source>
</evidence>
<keyword evidence="4" id="KW-1185">Reference proteome</keyword>
<keyword evidence="1" id="KW-0812">Transmembrane</keyword>